<dbReference type="InterPro" id="IPR035965">
    <property type="entry name" value="PAS-like_dom_sf"/>
</dbReference>
<dbReference type="PROSITE" id="PS50113">
    <property type="entry name" value="PAC"/>
    <property type="match status" value="1"/>
</dbReference>
<dbReference type="OrthoDB" id="7991996at2"/>
<keyword evidence="8" id="KW-1185">Reference proteome</keyword>
<keyword evidence="3" id="KW-0157">Chromophore</keyword>
<dbReference type="STRING" id="1915074.SPHI_07470"/>
<dbReference type="EMBL" id="MPSB01000002">
    <property type="protein sequence ID" value="ONF97310.1"/>
    <property type="molecule type" value="Genomic_DNA"/>
</dbReference>
<evidence type="ECO:0000256" key="1">
    <source>
        <dbReference type="ARBA" id="ARBA00022630"/>
    </source>
</evidence>
<dbReference type="Gene3D" id="1.10.10.10">
    <property type="entry name" value="Winged helix-like DNA-binding domain superfamily/Winged helix DNA-binding domain"/>
    <property type="match status" value="1"/>
</dbReference>
<keyword evidence="2" id="KW-0288">FMN</keyword>
<dbReference type="InterPro" id="IPR000014">
    <property type="entry name" value="PAS"/>
</dbReference>
<dbReference type="GO" id="GO:0006355">
    <property type="term" value="P:regulation of DNA-templated transcription"/>
    <property type="evidence" value="ECO:0007669"/>
    <property type="project" value="InterPro"/>
</dbReference>
<dbReference type="PROSITE" id="PS00622">
    <property type="entry name" value="HTH_LUXR_1"/>
    <property type="match status" value="1"/>
</dbReference>
<evidence type="ECO:0000313" key="8">
    <source>
        <dbReference type="Proteomes" id="UP000188729"/>
    </source>
</evidence>
<dbReference type="PROSITE" id="PS50112">
    <property type="entry name" value="PAS"/>
    <property type="match status" value="1"/>
</dbReference>
<feature type="domain" description="HTH luxR-type" evidence="4">
    <location>
        <begin position="139"/>
        <end position="204"/>
    </location>
</feature>
<dbReference type="InterPro" id="IPR001610">
    <property type="entry name" value="PAC"/>
</dbReference>
<dbReference type="PANTHER" id="PTHR47429">
    <property type="entry name" value="PROTEIN TWIN LOV 1"/>
    <property type="match status" value="1"/>
</dbReference>
<evidence type="ECO:0000256" key="3">
    <source>
        <dbReference type="ARBA" id="ARBA00022991"/>
    </source>
</evidence>
<dbReference type="CDD" id="cd00130">
    <property type="entry name" value="PAS"/>
    <property type="match status" value="1"/>
</dbReference>
<evidence type="ECO:0000259" key="4">
    <source>
        <dbReference type="PROSITE" id="PS50043"/>
    </source>
</evidence>
<dbReference type="PANTHER" id="PTHR47429:SF2">
    <property type="entry name" value="PROTEIN TWIN LOV 1"/>
    <property type="match status" value="1"/>
</dbReference>
<dbReference type="Gene3D" id="3.30.450.20">
    <property type="entry name" value="PAS domain"/>
    <property type="match status" value="1"/>
</dbReference>
<dbReference type="PROSITE" id="PS50043">
    <property type="entry name" value="HTH_LUXR_2"/>
    <property type="match status" value="1"/>
</dbReference>
<sequence>MRTDLIGRSKEERELVGSIQLSPIASIVTNPNLSDNPIIAANHAFEQLTGYGLAELIGQNCRILAGPETSNAASAALSRAVARASPVVVELVNYRKDGSTFLNAVMVAPVFDDGGRLAYFVGSQMEVNERQAGAVKAAAAERISDLTAQQRAVLRLMARGLRNRQIGEALGLAEKTIKMHRGAMVKRLGVSSTAEAMRLAIEAGL</sequence>
<dbReference type="Proteomes" id="UP000188729">
    <property type="component" value="Unassembled WGS sequence"/>
</dbReference>
<dbReference type="Pfam" id="PF13426">
    <property type="entry name" value="PAS_9"/>
    <property type="match status" value="1"/>
</dbReference>
<dbReference type="InterPro" id="IPR000792">
    <property type="entry name" value="Tscrpt_reg_LuxR_C"/>
</dbReference>
<gene>
    <name evidence="7" type="ORF">SPHI_07470</name>
</gene>
<name>A0A1V2EXJ3_9SPHN</name>
<evidence type="ECO:0000259" key="5">
    <source>
        <dbReference type="PROSITE" id="PS50112"/>
    </source>
</evidence>
<dbReference type="InterPro" id="IPR000700">
    <property type="entry name" value="PAS-assoc_C"/>
</dbReference>
<dbReference type="CDD" id="cd06170">
    <property type="entry name" value="LuxR_C_like"/>
    <property type="match status" value="1"/>
</dbReference>
<dbReference type="SUPFAM" id="SSF55785">
    <property type="entry name" value="PYP-like sensor domain (PAS domain)"/>
    <property type="match status" value="1"/>
</dbReference>
<dbReference type="GO" id="GO:0003677">
    <property type="term" value="F:DNA binding"/>
    <property type="evidence" value="ECO:0007669"/>
    <property type="project" value="InterPro"/>
</dbReference>
<dbReference type="SUPFAM" id="SSF46894">
    <property type="entry name" value="C-terminal effector domain of the bipartite response regulators"/>
    <property type="match status" value="1"/>
</dbReference>
<evidence type="ECO:0000259" key="6">
    <source>
        <dbReference type="PROSITE" id="PS50113"/>
    </source>
</evidence>
<dbReference type="SMART" id="SM00086">
    <property type="entry name" value="PAC"/>
    <property type="match status" value="1"/>
</dbReference>
<dbReference type="InterPro" id="IPR016032">
    <property type="entry name" value="Sig_transdc_resp-reg_C-effctor"/>
</dbReference>
<dbReference type="SMART" id="SM00091">
    <property type="entry name" value="PAS"/>
    <property type="match status" value="1"/>
</dbReference>
<organism evidence="7 8">
    <name type="scientific">Sphingomonas jeddahensis</name>
    <dbReference type="NCBI Taxonomy" id="1915074"/>
    <lineage>
        <taxon>Bacteria</taxon>
        <taxon>Pseudomonadati</taxon>
        <taxon>Pseudomonadota</taxon>
        <taxon>Alphaproteobacteria</taxon>
        <taxon>Sphingomonadales</taxon>
        <taxon>Sphingomonadaceae</taxon>
        <taxon>Sphingomonas</taxon>
    </lineage>
</organism>
<dbReference type="PRINTS" id="PR00038">
    <property type="entry name" value="HTHLUXR"/>
</dbReference>
<accession>A0A1V2EXJ3</accession>
<dbReference type="InterPro" id="IPR036388">
    <property type="entry name" value="WH-like_DNA-bd_sf"/>
</dbReference>
<reference evidence="7 8" key="1">
    <citation type="submission" date="2016-11" db="EMBL/GenBank/DDBJ databases">
        <title>Genome sequence of Sphingomonas jeddahensis G39.</title>
        <authorList>
            <person name="Poehlein A."/>
            <person name="Wuebbeler J.H."/>
            <person name="Steinbuechel A."/>
            <person name="Daniel R."/>
        </authorList>
    </citation>
    <scope>NUCLEOTIDE SEQUENCE [LARGE SCALE GENOMIC DNA]</scope>
    <source>
        <strain evidence="7 8">G39</strain>
    </source>
</reference>
<dbReference type="RefSeq" id="WP_083719710.1">
    <property type="nucleotide sequence ID" value="NZ_MPSB01000002.1"/>
</dbReference>
<feature type="domain" description="PAS" evidence="5">
    <location>
        <begin position="11"/>
        <end position="84"/>
    </location>
</feature>
<dbReference type="Pfam" id="PF00196">
    <property type="entry name" value="GerE"/>
    <property type="match status" value="1"/>
</dbReference>
<proteinExistence type="predicted"/>
<comment type="caution">
    <text evidence="7">The sequence shown here is derived from an EMBL/GenBank/DDBJ whole genome shotgun (WGS) entry which is preliminary data.</text>
</comment>
<feature type="domain" description="PAC" evidence="6">
    <location>
        <begin position="85"/>
        <end position="139"/>
    </location>
</feature>
<dbReference type="NCBIfam" id="TIGR00229">
    <property type="entry name" value="sensory_box"/>
    <property type="match status" value="1"/>
</dbReference>
<dbReference type="SMART" id="SM00421">
    <property type="entry name" value="HTH_LUXR"/>
    <property type="match status" value="1"/>
</dbReference>
<evidence type="ECO:0000256" key="2">
    <source>
        <dbReference type="ARBA" id="ARBA00022643"/>
    </source>
</evidence>
<protein>
    <submittedName>
        <fullName evidence="7">Blue-light-activated protein</fullName>
    </submittedName>
</protein>
<dbReference type="AlphaFoldDB" id="A0A1V2EXJ3"/>
<evidence type="ECO:0000313" key="7">
    <source>
        <dbReference type="EMBL" id="ONF97310.1"/>
    </source>
</evidence>
<keyword evidence="1" id="KW-0285">Flavoprotein</keyword>